<organism evidence="1">
    <name type="scientific">marine sediment metagenome</name>
    <dbReference type="NCBI Taxonomy" id="412755"/>
    <lineage>
        <taxon>unclassified sequences</taxon>
        <taxon>metagenomes</taxon>
        <taxon>ecological metagenomes</taxon>
    </lineage>
</organism>
<protein>
    <submittedName>
        <fullName evidence="1">Uncharacterized protein</fullName>
    </submittedName>
</protein>
<proteinExistence type="predicted"/>
<reference evidence="1" key="1">
    <citation type="journal article" date="2015" name="Nature">
        <title>Complex archaea that bridge the gap between prokaryotes and eukaryotes.</title>
        <authorList>
            <person name="Spang A."/>
            <person name="Saw J.H."/>
            <person name="Jorgensen S.L."/>
            <person name="Zaremba-Niedzwiedzka K."/>
            <person name="Martijn J."/>
            <person name="Lind A.E."/>
            <person name="van Eijk R."/>
            <person name="Schleper C."/>
            <person name="Guy L."/>
            <person name="Ettema T.J."/>
        </authorList>
    </citation>
    <scope>NUCLEOTIDE SEQUENCE</scope>
</reference>
<dbReference type="EMBL" id="LAZR01003327">
    <property type="protein sequence ID" value="KKN19510.1"/>
    <property type="molecule type" value="Genomic_DNA"/>
</dbReference>
<comment type="caution">
    <text evidence="1">The sequence shown here is derived from an EMBL/GenBank/DDBJ whole genome shotgun (WGS) entry which is preliminary data.</text>
</comment>
<dbReference type="AlphaFoldDB" id="A0A0F9NIZ9"/>
<accession>A0A0F9NIZ9</accession>
<sequence length="57" mass="6173">MRVAKIITVHPVNQPGDVKYIFIGEDGSRLGEAGRTLKKGTYYEGRGGKALRGLLGK</sequence>
<name>A0A0F9NIZ9_9ZZZZ</name>
<gene>
    <name evidence="1" type="ORF">LCGC14_0944970</name>
</gene>
<evidence type="ECO:0000313" key="1">
    <source>
        <dbReference type="EMBL" id="KKN19510.1"/>
    </source>
</evidence>